<keyword evidence="1" id="KW-0030">Aminoacyl-tRNA synthetase</keyword>
<reference evidence="1 2" key="1">
    <citation type="submission" date="2018-03" db="EMBL/GenBank/DDBJ databases">
        <title>Cross-interface Injection: A General Nanoliter Liquid Handling Method Applied to Single Cells Genome Amplification Automated Nanoliter Liquid Handling Applied to Single Cell Multiple Displacement Amplification.</title>
        <authorList>
            <person name="Yun J."/>
            <person name="Xu P."/>
            <person name="Xu J."/>
            <person name="Dai X."/>
            <person name="Wang Y."/>
            <person name="Zheng X."/>
            <person name="Cao C."/>
            <person name="Yi Q."/>
            <person name="Zhu Y."/>
            <person name="Wang L."/>
            <person name="Dong Z."/>
            <person name="Huang Y."/>
            <person name="Huang L."/>
            <person name="Du W."/>
        </authorList>
    </citation>
    <scope>NUCLEOTIDE SEQUENCE [LARGE SCALE GENOMIC DNA]</scope>
    <source>
        <strain evidence="1 2">A9-4</strain>
    </source>
</reference>
<name>A0A6N4DBT1_9GAMM</name>
<dbReference type="GO" id="GO:0004812">
    <property type="term" value="F:aminoacyl-tRNA ligase activity"/>
    <property type="evidence" value="ECO:0007669"/>
    <property type="project" value="UniProtKB-KW"/>
</dbReference>
<gene>
    <name evidence="1" type="ORF">C9928_04725</name>
</gene>
<sequence length="29" mass="3006">MSFATVVDVLSGKVAVGDEVTVRGGVRTR</sequence>
<protein>
    <submittedName>
        <fullName evidence="1">Asparaginyl-tRNA synthetase</fullName>
    </submittedName>
</protein>
<keyword evidence="1" id="KW-0436">Ligase</keyword>
<feature type="non-terminal residue" evidence="1">
    <location>
        <position position="29"/>
    </location>
</feature>
<dbReference type="Proteomes" id="UP000241514">
    <property type="component" value="Unassembled WGS sequence"/>
</dbReference>
<organism evidence="1 2">
    <name type="scientific">Pseudidiomarina aestuarii</name>
    <dbReference type="NCBI Taxonomy" id="624146"/>
    <lineage>
        <taxon>Bacteria</taxon>
        <taxon>Pseudomonadati</taxon>
        <taxon>Pseudomonadota</taxon>
        <taxon>Gammaproteobacteria</taxon>
        <taxon>Alteromonadales</taxon>
        <taxon>Idiomarinaceae</taxon>
        <taxon>Pseudidiomarina</taxon>
    </lineage>
</organism>
<proteinExistence type="predicted"/>
<accession>A0A6N4DBT1</accession>
<evidence type="ECO:0000313" key="2">
    <source>
        <dbReference type="Proteomes" id="UP000241514"/>
    </source>
</evidence>
<comment type="caution">
    <text evidence="1">The sequence shown here is derived from an EMBL/GenBank/DDBJ whole genome shotgun (WGS) entry which is preliminary data.</text>
</comment>
<dbReference type="AlphaFoldDB" id="A0A6N4DBT1"/>
<evidence type="ECO:0000313" key="1">
    <source>
        <dbReference type="EMBL" id="PTB89092.1"/>
    </source>
</evidence>
<dbReference type="EMBL" id="PYVG01000022">
    <property type="protein sequence ID" value="PTB89092.1"/>
    <property type="molecule type" value="Genomic_DNA"/>
</dbReference>